<accession>A0ACB9D4E4</accession>
<organism evidence="1 2">
    <name type="scientific">Smallanthus sonchifolius</name>
    <dbReference type="NCBI Taxonomy" id="185202"/>
    <lineage>
        <taxon>Eukaryota</taxon>
        <taxon>Viridiplantae</taxon>
        <taxon>Streptophyta</taxon>
        <taxon>Embryophyta</taxon>
        <taxon>Tracheophyta</taxon>
        <taxon>Spermatophyta</taxon>
        <taxon>Magnoliopsida</taxon>
        <taxon>eudicotyledons</taxon>
        <taxon>Gunneridae</taxon>
        <taxon>Pentapetalae</taxon>
        <taxon>asterids</taxon>
        <taxon>campanulids</taxon>
        <taxon>Asterales</taxon>
        <taxon>Asteraceae</taxon>
        <taxon>Asteroideae</taxon>
        <taxon>Heliantheae alliance</taxon>
        <taxon>Millerieae</taxon>
        <taxon>Smallanthus</taxon>
    </lineage>
</organism>
<proteinExistence type="predicted"/>
<evidence type="ECO:0000313" key="2">
    <source>
        <dbReference type="Proteomes" id="UP001056120"/>
    </source>
</evidence>
<reference evidence="2" key="1">
    <citation type="journal article" date="2022" name="Mol. Ecol. Resour.">
        <title>The genomes of chicory, endive, great burdock and yacon provide insights into Asteraceae palaeo-polyploidization history and plant inulin production.</title>
        <authorList>
            <person name="Fan W."/>
            <person name="Wang S."/>
            <person name="Wang H."/>
            <person name="Wang A."/>
            <person name="Jiang F."/>
            <person name="Liu H."/>
            <person name="Zhao H."/>
            <person name="Xu D."/>
            <person name="Zhang Y."/>
        </authorList>
    </citation>
    <scope>NUCLEOTIDE SEQUENCE [LARGE SCALE GENOMIC DNA]</scope>
    <source>
        <strain evidence="2">cv. Yunnan</strain>
    </source>
</reference>
<dbReference type="Proteomes" id="UP001056120">
    <property type="component" value="Linkage Group LG20"/>
</dbReference>
<sequence length="152" mass="17742">MSGYWVDMRIAIREVLSRPFCRDGVKETRTNNQERERKRRQYPENEREKENHVPSNHGVTVENIELEVPTINDVGNGHLEEPMQDEHNTMQGGEVVNENQQGAKIGIVTVSLNHELNRTKHQRFLFDSHQIFSSINFQINFYNCITSCSRCL</sequence>
<name>A0ACB9D4E4_9ASTR</name>
<dbReference type="EMBL" id="CM042037">
    <property type="protein sequence ID" value="KAI3741473.1"/>
    <property type="molecule type" value="Genomic_DNA"/>
</dbReference>
<comment type="caution">
    <text evidence="1">The sequence shown here is derived from an EMBL/GenBank/DDBJ whole genome shotgun (WGS) entry which is preliminary data.</text>
</comment>
<reference evidence="1 2" key="2">
    <citation type="journal article" date="2022" name="Mol. Ecol. Resour.">
        <title>The genomes of chicory, endive, great burdock and yacon provide insights into Asteraceae paleo-polyploidization history and plant inulin production.</title>
        <authorList>
            <person name="Fan W."/>
            <person name="Wang S."/>
            <person name="Wang H."/>
            <person name="Wang A."/>
            <person name="Jiang F."/>
            <person name="Liu H."/>
            <person name="Zhao H."/>
            <person name="Xu D."/>
            <person name="Zhang Y."/>
        </authorList>
    </citation>
    <scope>NUCLEOTIDE SEQUENCE [LARGE SCALE GENOMIC DNA]</scope>
    <source>
        <strain evidence="2">cv. Yunnan</strain>
        <tissue evidence="1">Leaves</tissue>
    </source>
</reference>
<keyword evidence="2" id="KW-1185">Reference proteome</keyword>
<evidence type="ECO:0000313" key="1">
    <source>
        <dbReference type="EMBL" id="KAI3741473.1"/>
    </source>
</evidence>
<gene>
    <name evidence="1" type="ORF">L1987_59147</name>
</gene>
<protein>
    <submittedName>
        <fullName evidence="1">Uncharacterized protein</fullName>
    </submittedName>
</protein>